<organism evidence="2 3">
    <name type="scientific">Oryzicola mucosus</name>
    <dbReference type="NCBI Taxonomy" id="2767425"/>
    <lineage>
        <taxon>Bacteria</taxon>
        <taxon>Pseudomonadati</taxon>
        <taxon>Pseudomonadota</taxon>
        <taxon>Alphaproteobacteria</taxon>
        <taxon>Hyphomicrobiales</taxon>
        <taxon>Phyllobacteriaceae</taxon>
        <taxon>Oryzicola</taxon>
    </lineage>
</organism>
<dbReference type="AlphaFoldDB" id="A0A8J6PS25"/>
<proteinExistence type="predicted"/>
<sequence>MRQFFAALLLFALSGSAEAEEIVSAYTEFDIDRDCAVTERATEGEGTFSNYVCNGYRGFPVILSVDDMRESIVYGFPGADKTAWESFSGFNSAGPRIEWRLATYEGMELPFATIRRWFVHDPDEDDKKLEILVVSKIGQPGEADGCVVGLVMATGKPDANDMARIIADRQARDFACGADERVFVGEPIPEFSRQD</sequence>
<feature type="chain" id="PRO_5035282042" evidence="1">
    <location>
        <begin position="20"/>
        <end position="195"/>
    </location>
</feature>
<keyword evidence="1" id="KW-0732">Signal</keyword>
<evidence type="ECO:0000256" key="1">
    <source>
        <dbReference type="SAM" id="SignalP"/>
    </source>
</evidence>
<protein>
    <submittedName>
        <fullName evidence="2">Uncharacterized protein</fullName>
    </submittedName>
</protein>
<dbReference type="EMBL" id="JACVVX010000001">
    <property type="protein sequence ID" value="MBD0413999.1"/>
    <property type="molecule type" value="Genomic_DNA"/>
</dbReference>
<evidence type="ECO:0000313" key="2">
    <source>
        <dbReference type="EMBL" id="MBD0413999.1"/>
    </source>
</evidence>
<feature type="signal peptide" evidence="1">
    <location>
        <begin position="1"/>
        <end position="19"/>
    </location>
</feature>
<dbReference type="Proteomes" id="UP000643405">
    <property type="component" value="Unassembled WGS sequence"/>
</dbReference>
<keyword evidence="3" id="KW-1185">Reference proteome</keyword>
<accession>A0A8J6PS25</accession>
<name>A0A8J6PS25_9HYPH</name>
<gene>
    <name evidence="2" type="ORF">ICI42_04965</name>
</gene>
<comment type="caution">
    <text evidence="2">The sequence shown here is derived from an EMBL/GenBank/DDBJ whole genome shotgun (WGS) entry which is preliminary data.</text>
</comment>
<dbReference type="RefSeq" id="WP_188163385.1">
    <property type="nucleotide sequence ID" value="NZ_JACVVX010000001.1"/>
</dbReference>
<evidence type="ECO:0000313" key="3">
    <source>
        <dbReference type="Proteomes" id="UP000643405"/>
    </source>
</evidence>
<reference evidence="2" key="1">
    <citation type="submission" date="2020-09" db="EMBL/GenBank/DDBJ databases">
        <title>Genome seq and assembly of Tianweitania sp.</title>
        <authorList>
            <person name="Chhetri G."/>
        </authorList>
    </citation>
    <scope>NUCLEOTIDE SEQUENCE</scope>
    <source>
        <strain evidence="2">Rool2</strain>
    </source>
</reference>